<dbReference type="Pfam" id="PF18707">
    <property type="entry name" value="IL2RB_N1"/>
    <property type="match status" value="1"/>
</dbReference>
<dbReference type="Gene3D" id="2.60.40.10">
    <property type="entry name" value="Immunoglobulins"/>
    <property type="match status" value="2"/>
</dbReference>
<evidence type="ECO:0000256" key="13">
    <source>
        <dbReference type="ARBA" id="ARBA00031280"/>
    </source>
</evidence>
<dbReference type="SUPFAM" id="SSF49265">
    <property type="entry name" value="Fibronectin type III"/>
    <property type="match status" value="2"/>
</dbReference>
<keyword evidence="10" id="KW-0675">Receptor</keyword>
<keyword evidence="4" id="KW-1003">Cell membrane</keyword>
<dbReference type="InterPro" id="IPR040951">
    <property type="entry name" value="IL2RB_N1"/>
</dbReference>
<keyword evidence="9" id="KW-1015">Disulfide bond</keyword>
<evidence type="ECO:0000256" key="15">
    <source>
        <dbReference type="ARBA" id="ARBA00045664"/>
    </source>
</evidence>
<dbReference type="AlphaFoldDB" id="A0A5E4BUG8"/>
<sequence length="658" mass="71139">MQRGEGLTGGGTWSLPCGPCTCPRSWSEEQPGTKAKRQDMGGLSVDARALQGSGLALGFQSLRAQQPPATWAARACDGHGPSSSGDQREHSSEVPCPSQLQGSLPQLHLVKVMAAPALSWCHLLLLLLPLASAVVNDTSQLLCFYNSKANISCEWSREGGPQGVSCQLHAKSNVRPWNKTCELSPGRQASWACDLVLGKPDSQPVNSVDVLNISVVCWEDGRWRLLKSQAFRPFHSMRLLAPDSLQVLEVGTHTCNVTWRTSLVSHYIESYLEFEVRTRSPGHSWEEAALLSLRQQQQWIWLEQLTPRTPYELQVRVRPQRGDHTVWSPWSQPLAFRTRPAAPGKETLPLPWFSHTILGLGVAVGLMVSVYFLANFGYIGPWLKKVMKCRIPDPSEFFSQLSSEHGGDLQKWLCSPLPSTSFSPGGPAAEISPLEVLDKDAKATQLLLLQQDKAPSPSPSGHSQTSCFTNQGYFFFHLPDALEIEPCQVYFTFDPCAEEEPEEGGPGVPTGSPLPPLPPANGDEDAYCTFPPGDDLLLFSPCLLGGSPNTAPGGRGASAERPPSSLQEGAPQDWGPQSLGPLVRAAPNLVDSQSSLELVLGEAGREDPAPGPREGADSCLASPPGQGWVRAPTSGLALNTDAYLSLQELQGQDPAHLV</sequence>
<dbReference type="EMBL" id="CABDUW010000617">
    <property type="protein sequence ID" value="VTJ72282.1"/>
    <property type="molecule type" value="Genomic_DNA"/>
</dbReference>
<dbReference type="PANTHER" id="PTHR23037">
    <property type="entry name" value="CYTOKINE RECEPTOR"/>
    <property type="match status" value="1"/>
</dbReference>
<feature type="region of interest" description="Disordered" evidence="16">
    <location>
        <begin position="498"/>
        <end position="529"/>
    </location>
</feature>
<evidence type="ECO:0000256" key="10">
    <source>
        <dbReference type="ARBA" id="ARBA00023170"/>
    </source>
</evidence>
<evidence type="ECO:0000256" key="7">
    <source>
        <dbReference type="ARBA" id="ARBA00022989"/>
    </source>
</evidence>
<keyword evidence="8 17" id="KW-0472">Membrane</keyword>
<keyword evidence="6" id="KW-0732">Signal</keyword>
<dbReference type="PANTHER" id="PTHR23037:SF30">
    <property type="entry name" value="INTERLEUKIN-2 RECEPTOR SUBUNIT BETA"/>
    <property type="match status" value="1"/>
</dbReference>
<reference evidence="19" key="1">
    <citation type="submission" date="2019-04" db="EMBL/GenBank/DDBJ databases">
        <authorList>
            <person name="Alioto T."/>
            <person name="Alioto T."/>
        </authorList>
    </citation>
    <scope>NUCLEOTIDE SEQUENCE [LARGE SCALE GENOMIC DNA]</scope>
</reference>
<organism evidence="19 20">
    <name type="scientific">Marmota monax</name>
    <name type="common">Woodchuck</name>
    <dbReference type="NCBI Taxonomy" id="9995"/>
    <lineage>
        <taxon>Eukaryota</taxon>
        <taxon>Metazoa</taxon>
        <taxon>Chordata</taxon>
        <taxon>Craniata</taxon>
        <taxon>Vertebrata</taxon>
        <taxon>Euteleostomi</taxon>
        <taxon>Mammalia</taxon>
        <taxon>Eutheria</taxon>
        <taxon>Euarchontoglires</taxon>
        <taxon>Glires</taxon>
        <taxon>Rodentia</taxon>
        <taxon>Sciuromorpha</taxon>
        <taxon>Sciuridae</taxon>
        <taxon>Xerinae</taxon>
        <taxon>Marmotini</taxon>
        <taxon>Marmota</taxon>
    </lineage>
</organism>
<keyword evidence="5 17" id="KW-0812">Transmembrane</keyword>
<keyword evidence="7 17" id="KW-1133">Transmembrane helix</keyword>
<feature type="transmembrane region" description="Helical" evidence="17">
    <location>
        <begin position="352"/>
        <end position="378"/>
    </location>
</feature>
<dbReference type="GO" id="GO:0009897">
    <property type="term" value="C:external side of plasma membrane"/>
    <property type="evidence" value="ECO:0007669"/>
    <property type="project" value="TreeGrafter"/>
</dbReference>
<evidence type="ECO:0000256" key="1">
    <source>
        <dbReference type="ARBA" id="ARBA00004251"/>
    </source>
</evidence>
<keyword evidence="11" id="KW-0325">Glycoprotein</keyword>
<evidence type="ECO:0000256" key="12">
    <source>
        <dbReference type="ARBA" id="ARBA00026094"/>
    </source>
</evidence>
<dbReference type="PROSITE" id="PS01355">
    <property type="entry name" value="HEMATOPO_REC_S_F1"/>
    <property type="match status" value="1"/>
</dbReference>
<comment type="similarity">
    <text evidence="2">Belongs to the type I cytokine receptor family. Type 4 subfamily.</text>
</comment>
<name>A0A5E4BUG8_MARMO</name>
<keyword evidence="20" id="KW-1185">Reference proteome</keyword>
<evidence type="ECO:0000256" key="14">
    <source>
        <dbReference type="ARBA" id="ARBA00032935"/>
    </source>
</evidence>
<feature type="region of interest" description="Disordered" evidence="16">
    <location>
        <begin position="603"/>
        <end position="627"/>
    </location>
</feature>
<dbReference type="Proteomes" id="UP000335636">
    <property type="component" value="Unassembled WGS sequence"/>
</dbReference>
<evidence type="ECO:0000256" key="17">
    <source>
        <dbReference type="SAM" id="Phobius"/>
    </source>
</evidence>
<dbReference type="GO" id="GO:0016064">
    <property type="term" value="P:immunoglobulin mediated immune response"/>
    <property type="evidence" value="ECO:0007669"/>
    <property type="project" value="TreeGrafter"/>
</dbReference>
<evidence type="ECO:0000256" key="16">
    <source>
        <dbReference type="SAM" id="MobiDB-lite"/>
    </source>
</evidence>
<feature type="region of interest" description="Disordered" evidence="16">
    <location>
        <begin position="70"/>
        <end position="97"/>
    </location>
</feature>
<comment type="caution">
    <text evidence="19">The sequence shown here is derived from an EMBL/GenBank/DDBJ whole genome shotgun (WGS) entry which is preliminary data.</text>
</comment>
<evidence type="ECO:0000256" key="3">
    <source>
        <dbReference type="ARBA" id="ARBA00016239"/>
    </source>
</evidence>
<dbReference type="Pfam" id="PF25788">
    <property type="entry name" value="Ig_Rha78A_N"/>
    <property type="match status" value="1"/>
</dbReference>
<dbReference type="GO" id="GO:0019976">
    <property type="term" value="F:interleukin-2 binding"/>
    <property type="evidence" value="ECO:0007669"/>
    <property type="project" value="TreeGrafter"/>
</dbReference>
<dbReference type="GO" id="GO:0004896">
    <property type="term" value="F:cytokine receptor activity"/>
    <property type="evidence" value="ECO:0007669"/>
    <property type="project" value="InterPro"/>
</dbReference>
<evidence type="ECO:0000256" key="9">
    <source>
        <dbReference type="ARBA" id="ARBA00023157"/>
    </source>
</evidence>
<protein>
    <recommendedName>
        <fullName evidence="3">Interleukin-2 receptor subunit beta</fullName>
    </recommendedName>
    <alternativeName>
        <fullName evidence="14">High affinity IL-2 receptor subunit beta</fullName>
    </alternativeName>
    <alternativeName>
        <fullName evidence="13">p70-75</fullName>
    </alternativeName>
</protein>
<proteinExistence type="inferred from homology"/>
<dbReference type="InterPro" id="IPR036116">
    <property type="entry name" value="FN3_sf"/>
</dbReference>
<comment type="subcellular location">
    <subcellularLocation>
        <location evidence="1">Cell membrane</location>
        <topology evidence="1">Single-pass type I membrane protein</topology>
    </subcellularLocation>
</comment>
<accession>A0A5E4BUG8</accession>
<dbReference type="CDD" id="cd00063">
    <property type="entry name" value="FN3"/>
    <property type="match status" value="1"/>
</dbReference>
<evidence type="ECO:0000313" key="19">
    <source>
        <dbReference type="EMBL" id="VTJ72282.1"/>
    </source>
</evidence>
<dbReference type="PROSITE" id="PS50853">
    <property type="entry name" value="FN3"/>
    <property type="match status" value="1"/>
</dbReference>
<evidence type="ECO:0000256" key="6">
    <source>
        <dbReference type="ARBA" id="ARBA00022729"/>
    </source>
</evidence>
<gene>
    <name evidence="19" type="ORF">MONAX_5E020950</name>
</gene>
<evidence type="ECO:0000256" key="4">
    <source>
        <dbReference type="ARBA" id="ARBA00022475"/>
    </source>
</evidence>
<evidence type="ECO:0000313" key="20">
    <source>
        <dbReference type="Proteomes" id="UP000335636"/>
    </source>
</evidence>
<feature type="region of interest" description="Disordered" evidence="16">
    <location>
        <begin position="548"/>
        <end position="582"/>
    </location>
</feature>
<feature type="domain" description="Fibronectin type-III" evidence="18">
    <location>
        <begin position="241"/>
        <end position="341"/>
    </location>
</feature>
<evidence type="ECO:0000256" key="11">
    <source>
        <dbReference type="ARBA" id="ARBA00023180"/>
    </source>
</evidence>
<dbReference type="InterPro" id="IPR003961">
    <property type="entry name" value="FN3_dom"/>
</dbReference>
<dbReference type="InterPro" id="IPR013783">
    <property type="entry name" value="Ig-like_fold"/>
</dbReference>
<comment type="function">
    <text evidence="15">Receptor for interleukin-2. This beta subunit is involved in receptor mediated endocytosis and transduces the mitogenic signals of IL2. Probably in association with IL15RA, involved in the stimulation of neutrophil phagocytosis by IL15.</text>
</comment>
<dbReference type="InterPro" id="IPR003531">
    <property type="entry name" value="Hempt_rcpt_S_F1_CS"/>
</dbReference>
<evidence type="ECO:0000256" key="5">
    <source>
        <dbReference type="ARBA" id="ARBA00022692"/>
    </source>
</evidence>
<comment type="subunit">
    <text evidence="12">Non-covalent dimer of an alpha and a beta subunit. IL2R exists in 3 different forms: a high affinity dimer, an intermediate affinity monomer (beta subunit), and a low affinity monomer (alpha subunit). The high and intermediate affinity forms also associate with a gamma subunit. Interacts with SHB upon interleukin stimulation.</text>
</comment>
<evidence type="ECO:0000256" key="8">
    <source>
        <dbReference type="ARBA" id="ARBA00023136"/>
    </source>
</evidence>
<dbReference type="SMART" id="SM00060">
    <property type="entry name" value="FN3"/>
    <property type="match status" value="1"/>
</dbReference>
<evidence type="ECO:0000259" key="18">
    <source>
        <dbReference type="PROSITE" id="PS50853"/>
    </source>
</evidence>
<evidence type="ECO:0000256" key="2">
    <source>
        <dbReference type="ARBA" id="ARBA00008280"/>
    </source>
</evidence>